<comment type="caution">
    <text evidence="1">The sequence shown here is derived from an EMBL/GenBank/DDBJ whole genome shotgun (WGS) entry which is preliminary data.</text>
</comment>
<organism evidence="1 2">
    <name type="scientific">Thalictrum thalictroides</name>
    <name type="common">Rue-anemone</name>
    <name type="synonym">Anemone thalictroides</name>
    <dbReference type="NCBI Taxonomy" id="46969"/>
    <lineage>
        <taxon>Eukaryota</taxon>
        <taxon>Viridiplantae</taxon>
        <taxon>Streptophyta</taxon>
        <taxon>Embryophyta</taxon>
        <taxon>Tracheophyta</taxon>
        <taxon>Spermatophyta</taxon>
        <taxon>Magnoliopsida</taxon>
        <taxon>Ranunculales</taxon>
        <taxon>Ranunculaceae</taxon>
        <taxon>Thalictroideae</taxon>
        <taxon>Thalictrum</taxon>
    </lineage>
</organism>
<dbReference type="Proteomes" id="UP000554482">
    <property type="component" value="Unassembled WGS sequence"/>
</dbReference>
<evidence type="ECO:0000313" key="2">
    <source>
        <dbReference type="Proteomes" id="UP000554482"/>
    </source>
</evidence>
<sequence length="163" mass="18595">MLYIAWYEIGSKVMVISVSQVGCHDHELLHFSSKQKLMDVGDATNESDVGESLVRTLIFLLRTNSRQILRKALGGDVWIICRRWVVTTDGYYSEFRRVKGSTTSNEAWDRLILFNEICQESNDLKIMTIETLAGKLRTYELEVQLEQPQNTSLAFNAGSVEDV</sequence>
<name>A0A7J6VMH6_THATH</name>
<reference evidence="1 2" key="1">
    <citation type="submission" date="2020-06" db="EMBL/GenBank/DDBJ databases">
        <title>Transcriptomic and genomic resources for Thalictrum thalictroides and T. hernandezii: Facilitating candidate gene discovery in an emerging model plant lineage.</title>
        <authorList>
            <person name="Arias T."/>
            <person name="Riano-Pachon D.M."/>
            <person name="Di Stilio V.S."/>
        </authorList>
    </citation>
    <scope>NUCLEOTIDE SEQUENCE [LARGE SCALE GENOMIC DNA]</scope>
    <source>
        <strain evidence="2">cv. WT478/WT964</strain>
        <tissue evidence="1">Leaves</tissue>
    </source>
</reference>
<accession>A0A7J6VMH6</accession>
<keyword evidence="2" id="KW-1185">Reference proteome</keyword>
<protein>
    <submittedName>
        <fullName evidence="1">Uncharacterized protein</fullName>
    </submittedName>
</protein>
<proteinExistence type="predicted"/>
<dbReference type="EMBL" id="JABWDY010029815">
    <property type="protein sequence ID" value="KAF5186123.1"/>
    <property type="molecule type" value="Genomic_DNA"/>
</dbReference>
<gene>
    <name evidence="1" type="ORF">FRX31_024287</name>
</gene>
<dbReference type="AlphaFoldDB" id="A0A7J6VMH6"/>
<evidence type="ECO:0000313" key="1">
    <source>
        <dbReference type="EMBL" id="KAF5186123.1"/>
    </source>
</evidence>